<proteinExistence type="predicted"/>
<name>D9ZDT0_9ZZZZ</name>
<dbReference type="PANTHER" id="PTHR48098:SF1">
    <property type="entry name" value="DIACYLGLYCEROL ACYLTRANSFERASE_MYCOLYLTRANSFERASE AG85A"/>
    <property type="match status" value="1"/>
</dbReference>
<dbReference type="Pfam" id="PF00756">
    <property type="entry name" value="Esterase"/>
    <property type="match status" value="1"/>
</dbReference>
<evidence type="ECO:0000313" key="1">
    <source>
        <dbReference type="EMBL" id="ADD61484.1"/>
    </source>
</evidence>
<dbReference type="SUPFAM" id="SSF81296">
    <property type="entry name" value="E set domains"/>
    <property type="match status" value="1"/>
</dbReference>
<dbReference type="InterPro" id="IPR014756">
    <property type="entry name" value="Ig_E-set"/>
</dbReference>
<organism evidence="1">
    <name type="scientific">uncultured organism</name>
    <dbReference type="NCBI Taxonomy" id="155900"/>
    <lineage>
        <taxon>unclassified sequences</taxon>
        <taxon>environmental samples</taxon>
    </lineage>
</organism>
<protein>
    <submittedName>
        <fullName evidence="1">Putative carbohydrate-active enzyme</fullName>
    </submittedName>
</protein>
<dbReference type="InterPro" id="IPR013783">
    <property type="entry name" value="Ig-like_fold"/>
</dbReference>
<reference evidence="1" key="1">
    <citation type="journal article" date="2010" name="Genome Res.">
        <title>Functional metagenomics to mine the human gut microbiome for dietary fiber catabolic enzymes.</title>
        <authorList>
            <person name="Tasse L."/>
            <person name="Bercovici J."/>
            <person name="Pizzut-Serin S."/>
            <person name="Robe P."/>
            <person name="Tap J."/>
            <person name="Klopp C."/>
            <person name="Cantarel B.L."/>
            <person name="Coutinho P.M."/>
            <person name="Henrissat B."/>
            <person name="Leclerc M."/>
            <person name="Dore J."/>
            <person name="Monsan P."/>
            <person name="Remaud-Simeon M."/>
            <person name="Potocki-Veronese G."/>
        </authorList>
    </citation>
    <scope>NUCLEOTIDE SEQUENCE</scope>
</reference>
<accession>D9ZDT0</accession>
<dbReference type="GO" id="GO:0016747">
    <property type="term" value="F:acyltransferase activity, transferring groups other than amino-acyl groups"/>
    <property type="evidence" value="ECO:0007669"/>
    <property type="project" value="TreeGrafter"/>
</dbReference>
<dbReference type="PANTHER" id="PTHR48098">
    <property type="entry name" value="ENTEROCHELIN ESTERASE-RELATED"/>
    <property type="match status" value="1"/>
</dbReference>
<dbReference type="Gene3D" id="3.40.50.1820">
    <property type="entry name" value="alpha/beta hydrolase"/>
    <property type="match status" value="1"/>
</dbReference>
<dbReference type="InterPro" id="IPR029058">
    <property type="entry name" value="AB_hydrolase_fold"/>
</dbReference>
<dbReference type="InterPro" id="IPR000801">
    <property type="entry name" value="Esterase-like"/>
</dbReference>
<dbReference type="EMBL" id="GU942932">
    <property type="protein sequence ID" value="ADD61490.1"/>
    <property type="molecule type" value="Genomic_DNA"/>
</dbReference>
<dbReference type="SUPFAM" id="SSF53474">
    <property type="entry name" value="alpha/beta-Hydrolases"/>
    <property type="match status" value="1"/>
</dbReference>
<dbReference type="EMBL" id="GU942931">
    <property type="protein sequence ID" value="ADD61484.1"/>
    <property type="molecule type" value="Genomic_DNA"/>
</dbReference>
<dbReference type="InterPro" id="IPR050583">
    <property type="entry name" value="Mycobacterial_A85_antigen"/>
</dbReference>
<dbReference type="CDD" id="cd02858">
    <property type="entry name" value="E_set_Esterase_N"/>
    <property type="match status" value="1"/>
</dbReference>
<dbReference type="AlphaFoldDB" id="D9ZDT0"/>
<dbReference type="Gene3D" id="2.60.40.10">
    <property type="entry name" value="Immunoglobulins"/>
    <property type="match status" value="1"/>
</dbReference>
<sequence>MFSFVILLNQLRNIAMKRIITLFGAFALLTNLNSFSYAQALEDFKPSSVNQLGKAYPQVNSEGRVRAQLYAPEAKKVQLDIGGVKYDMIKNEQGFWTGESERQQEGFHYYQLNVDGASVPDPGTKYFYGAGRWGSGIEIPAHDEDFYALKDVPHGLVSELNYYSKITQSWRRCFVYTPAGYEVNTERRYPVLYLQHGSFEDETGWGSQGKANLILDNLIAAKKAVPMLIVMDNGYATRPSEQTPFQTTVFEEVLMQEVIPMIDEKFRTLPNRESRAIAGLSMGANQTMRIAMNHPEAFAYYGGFSGTSNYPSTEPLDADTFLGGKFKDGKAINRQFKSFFLGLGTSEPAPFPGVVKAFRQMLDKQGIKYTYYESPETAHEWLTWRRALHQYAQLLFQ</sequence>